<evidence type="ECO:0000313" key="2">
    <source>
        <dbReference type="EMBL" id="BCD70980.1"/>
    </source>
</evidence>
<sequence length="162" mass="18634">MACVALAVVAYLGYKTYIYEGKRPASGSSFGVNVYSTLLGITNQQSDLNQQDSTSAENKSSFVKSLHENHIRFAEGKEDFSYPVVERKLAIEFLDNVPRRKLLVRNLDTYKLFCLHEILKAKHVDFAMDQKDKKTTLIIYLPSTAKQFLDDLKYYQIPYEFD</sequence>
<accession>A0A6J4D2C7</accession>
<dbReference type="Proteomes" id="UP000317935">
    <property type="component" value="Chromosome"/>
</dbReference>
<gene>
    <name evidence="1" type="ORF">NHP190020_16860</name>
    <name evidence="2" type="ORF">SNTW_16250</name>
</gene>
<protein>
    <recommendedName>
        <fullName evidence="5">Periplasmic protein</fullName>
    </recommendedName>
</protein>
<evidence type="ECO:0008006" key="5">
    <source>
        <dbReference type="Google" id="ProtNLM"/>
    </source>
</evidence>
<dbReference type="Proteomes" id="UP000509742">
    <property type="component" value="Chromosome"/>
</dbReference>
<dbReference type="EMBL" id="AP019774">
    <property type="protein sequence ID" value="BCD70980.1"/>
    <property type="molecule type" value="Genomic_DNA"/>
</dbReference>
<evidence type="ECO:0000313" key="3">
    <source>
        <dbReference type="Proteomes" id="UP000317935"/>
    </source>
</evidence>
<reference evidence="1 4" key="2">
    <citation type="submission" date="2020-04" db="EMBL/GenBank/DDBJ databases">
        <title>Genomic analysis of gastric non-Helicobacter pylori Helicobacters isolated in Japan.</title>
        <authorList>
            <person name="Suzuki M."/>
            <person name="Rimbara E."/>
        </authorList>
    </citation>
    <scope>NUCLEOTIDE SEQUENCE [LARGE SCALE GENOMIC DNA]</scope>
    <source>
        <strain evidence="1 4">NHP19-0020</strain>
    </source>
</reference>
<keyword evidence="4" id="KW-1185">Reference proteome</keyword>
<proteinExistence type="predicted"/>
<dbReference type="EMBL" id="AP023036">
    <property type="protein sequence ID" value="BCD46647.1"/>
    <property type="molecule type" value="Genomic_DNA"/>
</dbReference>
<name>A0A6J4D2C7_9HELI</name>
<reference evidence="2 3" key="1">
    <citation type="submission" date="2019-06" db="EMBL/GenBank/DDBJ databases">
        <title>Complete genome sequence of Helicobacter suis SNTW101c.</title>
        <authorList>
            <person name="Rimbara E."/>
            <person name="Suzuki M."/>
            <person name="Matsui H."/>
            <person name="Nakamura M."/>
            <person name="Mori S."/>
            <person name="Shibayama K."/>
        </authorList>
    </citation>
    <scope>NUCLEOTIDE SEQUENCE [LARGE SCALE GENOMIC DNA]</scope>
    <source>
        <strain evidence="2 3">SNTW101c</strain>
    </source>
</reference>
<dbReference type="AlphaFoldDB" id="A0A6J4D2C7"/>
<organism evidence="2 3">
    <name type="scientific">Helicobacter suis</name>
    <dbReference type="NCBI Taxonomy" id="104628"/>
    <lineage>
        <taxon>Bacteria</taxon>
        <taxon>Pseudomonadati</taxon>
        <taxon>Campylobacterota</taxon>
        <taxon>Epsilonproteobacteria</taxon>
        <taxon>Campylobacterales</taxon>
        <taxon>Helicobacteraceae</taxon>
        <taxon>Helicobacter</taxon>
    </lineage>
</organism>
<evidence type="ECO:0000313" key="1">
    <source>
        <dbReference type="EMBL" id="BCD46647.1"/>
    </source>
</evidence>
<evidence type="ECO:0000313" key="4">
    <source>
        <dbReference type="Proteomes" id="UP000509742"/>
    </source>
</evidence>